<proteinExistence type="predicted"/>
<accession>A0A242VZU1</accession>
<sequence length="103" mass="12335">MNKNSIVEEKLLRFAIPTLYKQMLEVFEKYHIHPFDIQGTIVKKENGYNVIIRFSQSFSHTATIFVNFEQATHPDEEMIHFFEETAKQCRSQLVKDYYKMIKL</sequence>
<dbReference type="RefSeq" id="WP_001039222.1">
    <property type="nucleotide sequence ID" value="NZ_NFCF01000110.1"/>
</dbReference>
<name>A0A242VZU1_BACTU</name>
<comment type="caution">
    <text evidence="1">The sequence shown here is derived from an EMBL/GenBank/DDBJ whole genome shotgun (WGS) entry which is preliminary data.</text>
</comment>
<organism evidence="1 2">
    <name type="scientific">Bacillus thuringiensis serovar mexicanensis</name>
    <dbReference type="NCBI Taxonomy" id="180868"/>
    <lineage>
        <taxon>Bacteria</taxon>
        <taxon>Bacillati</taxon>
        <taxon>Bacillota</taxon>
        <taxon>Bacilli</taxon>
        <taxon>Bacillales</taxon>
        <taxon>Bacillaceae</taxon>
        <taxon>Bacillus</taxon>
        <taxon>Bacillus cereus group</taxon>
    </lineage>
</organism>
<evidence type="ECO:0000313" key="2">
    <source>
        <dbReference type="Proteomes" id="UP000195152"/>
    </source>
</evidence>
<dbReference type="AlphaFoldDB" id="A0A242VZU1"/>
<protein>
    <submittedName>
        <fullName evidence="1">Uncharacterized protein</fullName>
    </submittedName>
</protein>
<gene>
    <name evidence="1" type="ORF">BK699_30285</name>
</gene>
<evidence type="ECO:0000313" key="1">
    <source>
        <dbReference type="EMBL" id="OTW44689.1"/>
    </source>
</evidence>
<dbReference type="Proteomes" id="UP000195152">
    <property type="component" value="Unassembled WGS sequence"/>
</dbReference>
<dbReference type="EMBL" id="NFCF01000110">
    <property type="protein sequence ID" value="OTW44689.1"/>
    <property type="molecule type" value="Genomic_DNA"/>
</dbReference>
<reference evidence="1 2" key="1">
    <citation type="submission" date="2016-10" db="EMBL/GenBank/DDBJ databases">
        <title>Comparative genomics of Bacillus thuringiensis reveals a path to pathogens against multiple invertebrate hosts.</title>
        <authorList>
            <person name="Zheng J."/>
            <person name="Gao Q."/>
            <person name="Liu H."/>
            <person name="Peng D."/>
            <person name="Ruan L."/>
            <person name="Sun M."/>
        </authorList>
    </citation>
    <scope>NUCLEOTIDE SEQUENCE [LARGE SCALE GENOMIC DNA]</scope>
    <source>
        <strain evidence="1">BGSC 4AC1</strain>
    </source>
</reference>